<protein>
    <recommendedName>
        <fullName evidence="9">Apolipoprotein N-acyltransferase</fullName>
        <shortName evidence="9">ALP N-acyltransferase</shortName>
        <ecNumber evidence="9">2.3.1.269</ecNumber>
    </recommendedName>
</protein>
<feature type="transmembrane region" description="Helical" evidence="9">
    <location>
        <begin position="95"/>
        <end position="122"/>
    </location>
</feature>
<feature type="transmembrane region" description="Helical" evidence="9">
    <location>
        <begin position="35"/>
        <end position="54"/>
    </location>
</feature>
<evidence type="ECO:0000256" key="3">
    <source>
        <dbReference type="ARBA" id="ARBA00022475"/>
    </source>
</evidence>
<keyword evidence="11" id="KW-0449">Lipoprotein</keyword>
<evidence type="ECO:0000256" key="8">
    <source>
        <dbReference type="ARBA" id="ARBA00023315"/>
    </source>
</evidence>
<dbReference type="HAMAP" id="MF_01148">
    <property type="entry name" value="Lnt"/>
    <property type="match status" value="1"/>
</dbReference>
<evidence type="ECO:0000259" key="10">
    <source>
        <dbReference type="PROSITE" id="PS50263"/>
    </source>
</evidence>
<keyword evidence="13" id="KW-1185">Reference proteome</keyword>
<dbReference type="PANTHER" id="PTHR38686:SF1">
    <property type="entry name" value="APOLIPOPROTEIN N-ACYLTRANSFERASE"/>
    <property type="match status" value="1"/>
</dbReference>
<dbReference type="Pfam" id="PF00795">
    <property type="entry name" value="CN_hydrolase"/>
    <property type="match status" value="1"/>
</dbReference>
<keyword evidence="5 9" id="KW-0812">Transmembrane</keyword>
<dbReference type="GO" id="GO:0016410">
    <property type="term" value="F:N-acyltransferase activity"/>
    <property type="evidence" value="ECO:0007669"/>
    <property type="project" value="UniProtKB-UniRule"/>
</dbReference>
<keyword evidence="4 9" id="KW-0808">Transferase</keyword>
<evidence type="ECO:0000256" key="6">
    <source>
        <dbReference type="ARBA" id="ARBA00022989"/>
    </source>
</evidence>
<dbReference type="Gene3D" id="3.60.110.10">
    <property type="entry name" value="Carbon-nitrogen hydrolase"/>
    <property type="match status" value="1"/>
</dbReference>
<dbReference type="STRING" id="1851544.ODI_03346"/>
<feature type="domain" description="CN hydrolase" evidence="10">
    <location>
        <begin position="249"/>
        <end position="508"/>
    </location>
</feature>
<accession>A0A1C3K5J0</accession>
<comment type="catalytic activity">
    <reaction evidence="9">
        <text>N-terminal S-1,2-diacyl-sn-glyceryl-L-cysteinyl-[lipoprotein] + a glycerophospholipid = N-acyl-S-1,2-diacyl-sn-glyceryl-L-cysteinyl-[lipoprotein] + a 2-acyl-sn-glycero-3-phospholipid + H(+)</text>
        <dbReference type="Rhea" id="RHEA:48228"/>
        <dbReference type="Rhea" id="RHEA-COMP:14681"/>
        <dbReference type="Rhea" id="RHEA-COMP:14684"/>
        <dbReference type="ChEBI" id="CHEBI:15378"/>
        <dbReference type="ChEBI" id="CHEBI:136912"/>
        <dbReference type="ChEBI" id="CHEBI:140656"/>
        <dbReference type="ChEBI" id="CHEBI:140657"/>
        <dbReference type="ChEBI" id="CHEBI:140660"/>
        <dbReference type="EC" id="2.3.1.269"/>
    </reaction>
</comment>
<dbReference type="GO" id="GO:0042158">
    <property type="term" value="P:lipoprotein biosynthetic process"/>
    <property type="evidence" value="ECO:0007669"/>
    <property type="project" value="UniProtKB-UniRule"/>
</dbReference>
<comment type="pathway">
    <text evidence="9">Protein modification; lipoprotein biosynthesis (N-acyl transfer).</text>
</comment>
<keyword evidence="8 9" id="KW-0012">Acyltransferase</keyword>
<reference evidence="11 13" key="1">
    <citation type="submission" date="2016-06" db="EMBL/GenBank/DDBJ databases">
        <authorList>
            <person name="Kjaerup R.B."/>
            <person name="Dalgaard T.S."/>
            <person name="Juul-Madsen H.R."/>
        </authorList>
    </citation>
    <scope>NUCLEOTIDE SEQUENCE [LARGE SCALE GENOMIC DNA]</scope>
    <source>
        <strain evidence="11">Orrdi1</strain>
    </source>
</reference>
<dbReference type="InterPro" id="IPR003010">
    <property type="entry name" value="C-N_Hydrolase"/>
</dbReference>
<dbReference type="InterPro" id="IPR045378">
    <property type="entry name" value="LNT_N"/>
</dbReference>
<feature type="transmembrane region" description="Helical" evidence="9">
    <location>
        <begin position="134"/>
        <end position="158"/>
    </location>
</feature>
<dbReference type="EMBL" id="LT907988">
    <property type="protein sequence ID" value="SOE51318.1"/>
    <property type="molecule type" value="Genomic_DNA"/>
</dbReference>
<proteinExistence type="inferred from homology"/>
<evidence type="ECO:0000256" key="2">
    <source>
        <dbReference type="ARBA" id="ARBA00010065"/>
    </source>
</evidence>
<feature type="transmembrane region" description="Helical" evidence="9">
    <location>
        <begin position="66"/>
        <end position="83"/>
    </location>
</feature>
<keyword evidence="6 9" id="KW-1133">Transmembrane helix</keyword>
<dbReference type="NCBIfam" id="TIGR00546">
    <property type="entry name" value="lnt"/>
    <property type="match status" value="1"/>
</dbReference>
<organism evidence="11 13">
    <name type="scientific">Orrella dioscoreae</name>
    <dbReference type="NCBI Taxonomy" id="1851544"/>
    <lineage>
        <taxon>Bacteria</taxon>
        <taxon>Pseudomonadati</taxon>
        <taxon>Pseudomonadota</taxon>
        <taxon>Betaproteobacteria</taxon>
        <taxon>Burkholderiales</taxon>
        <taxon>Alcaligenaceae</taxon>
        <taxon>Orrella</taxon>
    </lineage>
</organism>
<feature type="transmembrane region" description="Helical" evidence="9">
    <location>
        <begin position="217"/>
        <end position="237"/>
    </location>
</feature>
<dbReference type="GO" id="GO:0005886">
    <property type="term" value="C:plasma membrane"/>
    <property type="evidence" value="ECO:0007669"/>
    <property type="project" value="UniProtKB-SubCell"/>
</dbReference>
<evidence type="ECO:0000256" key="5">
    <source>
        <dbReference type="ARBA" id="ARBA00022692"/>
    </source>
</evidence>
<dbReference type="Pfam" id="PF20154">
    <property type="entry name" value="LNT_N"/>
    <property type="match status" value="1"/>
</dbReference>
<sequence>MSVAQAARGRLAVAGGLLAAGILHALSFAPGPLPGWLLPLLHLVTLAVLVRASLTAATPRRAAWGGWLFGLGMFCTGVYWLYISMHTYGFMPAPLAAGGVLALSVYLALYPALAAGLTRWLLAPGAAASTPRIALTWAAAWAAGEWLRATVFTGFPWLNAGYAHVDSPLAGWASIVGVHGVAFAAALSAAALALLWPALGAAGRDGGPRVIGLRHGAAVLATGIALGGWGLAQIQWWRPAGEPLRTLLVQGAVDQNDKFDPARLQAGLQRHLALAARPAQDAANPPALIVLPETIMPVFQDRLAPAVWQAWIDLAGQRDAAILMGAPIHARAANTITNSVIRIDGDTALADLQAGQPGHRYDKRHLVPFGEFIPPGFRWFVEAMSIPLGDFNRGPARQTPFSVDGQHVALNICYEDVFGEELLPALFPGDDGSPGATILVNVSNLGWFGDSWALRQHLQIARLRTLETARPMLRATNTGATAVIGPDGVVQAELRAMHAGTLDVSVQGTSGLTPYARVGNVPAVGGIVLILAFAAWRRRARHG</sequence>
<dbReference type="PANTHER" id="PTHR38686">
    <property type="entry name" value="APOLIPOPROTEIN N-ACYLTRANSFERASE"/>
    <property type="match status" value="1"/>
</dbReference>
<name>A0A1C3K5J0_9BURK</name>
<dbReference type="InterPro" id="IPR036526">
    <property type="entry name" value="C-N_Hydrolase_sf"/>
</dbReference>
<reference evidence="12 13" key="2">
    <citation type="submission" date="2017-08" db="EMBL/GenBank/DDBJ databases">
        <authorList>
            <person name="de Groot N.N."/>
        </authorList>
    </citation>
    <scope>NUCLEOTIDE SEQUENCE [LARGE SCALE GENOMIC DNA]</scope>
    <source>
        <strain evidence="12">Orrdi1</strain>
    </source>
</reference>
<comment type="similarity">
    <text evidence="2 9">Belongs to the CN hydrolase family. Apolipoprotein N-acyltransferase subfamily.</text>
</comment>
<evidence type="ECO:0000256" key="9">
    <source>
        <dbReference type="HAMAP-Rule" id="MF_01148"/>
    </source>
</evidence>
<dbReference type="KEGG" id="odi:ODI_R3352"/>
<comment type="subcellular location">
    <subcellularLocation>
        <location evidence="1 9">Cell membrane</location>
        <topology evidence="1 9">Multi-pass membrane protein</topology>
    </subcellularLocation>
</comment>
<evidence type="ECO:0000256" key="1">
    <source>
        <dbReference type="ARBA" id="ARBA00004651"/>
    </source>
</evidence>
<dbReference type="CDD" id="cd07571">
    <property type="entry name" value="ALP_N-acyl_transferase"/>
    <property type="match status" value="1"/>
</dbReference>
<comment type="function">
    <text evidence="9">Catalyzes the phospholipid dependent N-acylation of the N-terminal cysteine of apolipoprotein, the last step in lipoprotein maturation.</text>
</comment>
<keyword evidence="7 9" id="KW-0472">Membrane</keyword>
<gene>
    <name evidence="9" type="primary">lnt</name>
    <name evidence="11" type="ORF">ODI_03346</name>
    <name evidence="12" type="ORF">ODI_R3352</name>
</gene>
<dbReference type="EMBL" id="FLRC01000039">
    <property type="protein sequence ID" value="SBT26698.1"/>
    <property type="molecule type" value="Genomic_DNA"/>
</dbReference>
<evidence type="ECO:0000256" key="4">
    <source>
        <dbReference type="ARBA" id="ARBA00022679"/>
    </source>
</evidence>
<keyword evidence="3 9" id="KW-1003">Cell membrane</keyword>
<dbReference type="EC" id="2.3.1.269" evidence="9"/>
<dbReference type="UniPathway" id="UPA00666"/>
<dbReference type="AlphaFoldDB" id="A0A1C3K5J0"/>
<evidence type="ECO:0000313" key="11">
    <source>
        <dbReference type="EMBL" id="SBT26698.1"/>
    </source>
</evidence>
<evidence type="ECO:0000256" key="7">
    <source>
        <dbReference type="ARBA" id="ARBA00023136"/>
    </source>
</evidence>
<dbReference type="PROSITE" id="PS50263">
    <property type="entry name" value="CN_HYDROLASE"/>
    <property type="match status" value="1"/>
</dbReference>
<feature type="transmembrane region" description="Helical" evidence="9">
    <location>
        <begin position="170"/>
        <end position="196"/>
    </location>
</feature>
<evidence type="ECO:0000313" key="13">
    <source>
        <dbReference type="Proteomes" id="UP000078558"/>
    </source>
</evidence>
<dbReference type="SUPFAM" id="SSF56317">
    <property type="entry name" value="Carbon-nitrogen hydrolase"/>
    <property type="match status" value="1"/>
</dbReference>
<feature type="transmembrane region" description="Helical" evidence="9">
    <location>
        <begin position="515"/>
        <end position="536"/>
    </location>
</feature>
<dbReference type="InterPro" id="IPR004563">
    <property type="entry name" value="Apolipo_AcylTrfase"/>
</dbReference>
<dbReference type="Proteomes" id="UP000078558">
    <property type="component" value="Chromosome I"/>
</dbReference>
<evidence type="ECO:0000313" key="12">
    <source>
        <dbReference type="EMBL" id="SOE51318.1"/>
    </source>
</evidence>